<keyword evidence="1" id="KW-0175">Coiled coil</keyword>
<feature type="coiled-coil region" evidence="1">
    <location>
        <begin position="31"/>
        <end position="100"/>
    </location>
</feature>
<dbReference type="OrthoDB" id="1933275at2759"/>
<dbReference type="Proteomes" id="UP001153076">
    <property type="component" value="Unassembled WGS sequence"/>
</dbReference>
<feature type="region of interest" description="Disordered" evidence="2">
    <location>
        <begin position="1510"/>
        <end position="1544"/>
    </location>
</feature>
<dbReference type="PANTHER" id="PTHR35480:SF1">
    <property type="entry name" value="MATERNAL EFFECT EMBRYO ARREST 22"/>
    <property type="match status" value="1"/>
</dbReference>
<feature type="coiled-coil region" evidence="1">
    <location>
        <begin position="132"/>
        <end position="188"/>
    </location>
</feature>
<feature type="coiled-coil region" evidence="1">
    <location>
        <begin position="214"/>
        <end position="254"/>
    </location>
</feature>
<gene>
    <name evidence="3" type="ORF">Cgig2_023306</name>
</gene>
<feature type="region of interest" description="Disordered" evidence="2">
    <location>
        <begin position="833"/>
        <end position="854"/>
    </location>
</feature>
<evidence type="ECO:0000256" key="1">
    <source>
        <dbReference type="SAM" id="Coils"/>
    </source>
</evidence>
<reference evidence="3" key="1">
    <citation type="submission" date="2022-04" db="EMBL/GenBank/DDBJ databases">
        <title>Carnegiea gigantea Genome sequencing and assembly v2.</title>
        <authorList>
            <person name="Copetti D."/>
            <person name="Sanderson M.J."/>
            <person name="Burquez A."/>
            <person name="Wojciechowski M.F."/>
        </authorList>
    </citation>
    <scope>NUCLEOTIDE SEQUENCE</scope>
    <source>
        <strain evidence="3">SGP5-SGP5p</strain>
        <tissue evidence="3">Aerial part</tissue>
    </source>
</reference>
<comment type="caution">
    <text evidence="3">The sequence shown here is derived from an EMBL/GenBank/DDBJ whole genome shotgun (WGS) entry which is preliminary data.</text>
</comment>
<keyword evidence="4" id="KW-1185">Reference proteome</keyword>
<feature type="compositionally biased region" description="Basic and acidic residues" evidence="2">
    <location>
        <begin position="402"/>
        <end position="436"/>
    </location>
</feature>
<evidence type="ECO:0000313" key="4">
    <source>
        <dbReference type="Proteomes" id="UP001153076"/>
    </source>
</evidence>
<dbReference type="EMBL" id="JAKOGI010001074">
    <property type="protein sequence ID" value="KAJ8427930.1"/>
    <property type="molecule type" value="Genomic_DNA"/>
</dbReference>
<dbReference type="InterPro" id="IPR039291">
    <property type="entry name" value="At5g17165-like"/>
</dbReference>
<dbReference type="Pfam" id="PF22272">
    <property type="entry name" value="LEA_3b"/>
    <property type="match status" value="1"/>
</dbReference>
<accession>A0A9Q1GWL7</accession>
<name>A0A9Q1GWL7_9CARY</name>
<feature type="region of interest" description="Disordered" evidence="2">
    <location>
        <begin position="380"/>
        <end position="443"/>
    </location>
</feature>
<dbReference type="PANTHER" id="PTHR35480">
    <property type="entry name" value="MATERNAL EFFECT EMBRYO ARREST 22"/>
    <property type="match status" value="1"/>
</dbReference>
<organism evidence="3 4">
    <name type="scientific">Carnegiea gigantea</name>
    <dbReference type="NCBI Taxonomy" id="171969"/>
    <lineage>
        <taxon>Eukaryota</taxon>
        <taxon>Viridiplantae</taxon>
        <taxon>Streptophyta</taxon>
        <taxon>Embryophyta</taxon>
        <taxon>Tracheophyta</taxon>
        <taxon>Spermatophyta</taxon>
        <taxon>Magnoliopsida</taxon>
        <taxon>eudicotyledons</taxon>
        <taxon>Gunneridae</taxon>
        <taxon>Pentapetalae</taxon>
        <taxon>Caryophyllales</taxon>
        <taxon>Cactineae</taxon>
        <taxon>Cactaceae</taxon>
        <taxon>Cactoideae</taxon>
        <taxon>Echinocereeae</taxon>
        <taxon>Carnegiea</taxon>
    </lineage>
</organism>
<feature type="compositionally biased region" description="Polar residues" evidence="2">
    <location>
        <begin position="1534"/>
        <end position="1544"/>
    </location>
</feature>
<protein>
    <submittedName>
        <fullName evidence="3">Uncharacterized protein</fullName>
    </submittedName>
</protein>
<sequence>MASDAALRAMDMANPCCVLWKTKFSKMEEKRNALRQGVEILKGQIDRLQQENLNLKKAYDEEKARANVSEEEKGKEACLRISMEEEIAALKSEISSARHEAVSGNEDLNKEVTLLRSCLSERQVEIDHLKRLLTEEGRKVDAEREHADLEKNKAAELQVALENEKIRADQARRIADAMEKEIDALRSKTPSSGPEVISGMEDLSKEVAHLRACISERELEVERLQQLLTEQERKADAERQCAELERRKTVELQEALAHEKSRADEASKMADALGKEIKENGVQLEILKNEVDKTRLKYEEAKKKLEAEKQKVTNEKRRVDEERARVIEQRRIAEETEKQLVEEKSRASNLLMQLEDKQRDAEKLQKEFQGIMLSQKSVYSSELDEVKRNLEAEKKKYAREKKRADDEMSKSEEQKKDAEASTKKSIEDKHRADKLSQELQSSRQRVEYLEQQLREVNDMLEVERKKASREEKRADAEKLKSDEQEKIAGENRRMATEEKLRGDNLHQELESERKKLRDMENELQELKLYGKLGEASYVPPVVTEQTSEVQFLRRQLKFEKQRVKHAKEVAELEKDRKNIVQEEIFRLRNGLECLLRQFDGVTDISARNGANKVSKKSGLSDVHTGGLSRRILPSHVYLCDDAEFRMSTLSSRDASCLFKEKEGFVPAVHHTESPSGMETEMDLLLGGSHGETLRSSALNSNTASFSDEQLVGSQERVTCSLTTSAVLAQEMTDLQTNTPMCSNESNRCKNGEKVGTVAENSVRSPVKATAGHAKKRRKILDELESIKSMQSEGKRIFEETEKKLSALHSTLFQPMGEEMDKETSHLPLRMVSPFSNYDQPSKKRKASHEPETTCRHIDDSTVEAEMDKRAIVLTASKRPENSPVLQDASRDIQQCNEDVTSFEVLADGDYMKLLNLDNADDEECYRTAMERPLSPTLPEIDLRNGETRIDAQMLNMQVSNSREAEDQHSGFIRDQGQLYCIVFPDMDENSSINRIFSAVRICVAQCCLFLRTNWLVHDILAALRLEKDLRPREKVCALFSLILLNFFGVSPGNLEVLRNKDLVNSFSAHIRSVLCCVETRSLFAEICHINDLLGVCEDFLLCRRILLHRDTTSGSLHDSSSSFEILHDGEKIVLSPHVASVDMVMAGSIVLASICAATGHFGYLCEVSFNILCMCKTEDEMVLRILHMFVHVSGQEYLSSSNYGFMEVVKSVITYVEHTFPNIAAMDDQSKNDTKPCFMRCVRCPFSQGALSLNHVSAMLMRELQNYCLGPNALQEAAGQVHLSTRKTLCWNLGDILSSLELITSKMGWNWACNNIMPKLLKMLESCDQGRVSSAALVTLLGELGRLGIRECGYDDVGVESIKCQLSDILCHVDGPKCNAFAISVVSALVGLHPNGHEEFVNNNIELPGHSTSAIPGILRDCLSRLKSEQVSSFVNCMAAGNPSRQAIPVATRLLSLVAPSLSLLSAPCLTLRRSMHGSVYDKNIDDQVCSTVVPDDMITPLSEKYWAPNPNTGVFGPPSAATTDGNGSGETGFHTSPLNGGSSESVLEQKAFFRPVEDLDLPELP</sequence>
<evidence type="ECO:0000256" key="2">
    <source>
        <dbReference type="SAM" id="MobiDB-lite"/>
    </source>
</evidence>
<evidence type="ECO:0000313" key="3">
    <source>
        <dbReference type="EMBL" id="KAJ8427930.1"/>
    </source>
</evidence>
<proteinExistence type="predicted"/>
<feature type="compositionally biased region" description="Basic and acidic residues" evidence="2">
    <location>
        <begin position="384"/>
        <end position="395"/>
    </location>
</feature>